<dbReference type="InParanoid" id="A0A2K1INK7"/>
<dbReference type="EMBL" id="ABEU02000022">
    <property type="protein sequence ID" value="PNR30854.1"/>
    <property type="molecule type" value="Genomic_DNA"/>
</dbReference>
<reference evidence="2" key="3">
    <citation type="submission" date="2020-12" db="UniProtKB">
        <authorList>
            <consortium name="EnsemblPlants"/>
        </authorList>
    </citation>
    <scope>IDENTIFICATION</scope>
</reference>
<proteinExistence type="predicted"/>
<reference evidence="1 3" key="2">
    <citation type="journal article" date="2018" name="Plant J.">
        <title>The Physcomitrella patens chromosome-scale assembly reveals moss genome structure and evolution.</title>
        <authorList>
            <person name="Lang D."/>
            <person name="Ullrich K.K."/>
            <person name="Murat F."/>
            <person name="Fuchs J."/>
            <person name="Jenkins J."/>
            <person name="Haas F.B."/>
            <person name="Piednoel M."/>
            <person name="Gundlach H."/>
            <person name="Van Bel M."/>
            <person name="Meyberg R."/>
            <person name="Vives C."/>
            <person name="Morata J."/>
            <person name="Symeonidi A."/>
            <person name="Hiss M."/>
            <person name="Muchero W."/>
            <person name="Kamisugi Y."/>
            <person name="Saleh O."/>
            <person name="Blanc G."/>
            <person name="Decker E.L."/>
            <person name="van Gessel N."/>
            <person name="Grimwood J."/>
            <person name="Hayes R.D."/>
            <person name="Graham S.W."/>
            <person name="Gunter L.E."/>
            <person name="McDaniel S.F."/>
            <person name="Hoernstein S.N.W."/>
            <person name="Larsson A."/>
            <person name="Li F.W."/>
            <person name="Perroud P.F."/>
            <person name="Phillips J."/>
            <person name="Ranjan P."/>
            <person name="Rokshar D.S."/>
            <person name="Rothfels C.J."/>
            <person name="Schneider L."/>
            <person name="Shu S."/>
            <person name="Stevenson D.W."/>
            <person name="Thummler F."/>
            <person name="Tillich M."/>
            <person name="Villarreal Aguilar J.C."/>
            <person name="Widiez T."/>
            <person name="Wong G.K."/>
            <person name="Wymore A."/>
            <person name="Zhang Y."/>
            <person name="Zimmer A.D."/>
            <person name="Quatrano R.S."/>
            <person name="Mayer K.F.X."/>
            <person name="Goodstein D."/>
            <person name="Casacuberta J.M."/>
            <person name="Vandepoele K."/>
            <person name="Reski R."/>
            <person name="Cuming A.C."/>
            <person name="Tuskan G.A."/>
            <person name="Maumus F."/>
            <person name="Salse J."/>
            <person name="Schmutz J."/>
            <person name="Rensing S.A."/>
        </authorList>
    </citation>
    <scope>NUCLEOTIDE SEQUENCE [LARGE SCALE GENOMIC DNA]</scope>
    <source>
        <strain evidence="2 3">cv. Gransden 2004</strain>
    </source>
</reference>
<keyword evidence="3" id="KW-1185">Reference proteome</keyword>
<gene>
    <name evidence="1" type="ORF">PHYPA_027170</name>
</gene>
<evidence type="ECO:0000313" key="1">
    <source>
        <dbReference type="EMBL" id="PNR30854.1"/>
    </source>
</evidence>
<dbReference type="EnsemblPlants" id="Pp3c22_14929V3.1">
    <property type="protein sequence ID" value="PAC:32904305.CDS.1"/>
    <property type="gene ID" value="Pp3c22_14929"/>
</dbReference>
<name>A0A2K1INK7_PHYPA</name>
<dbReference type="Gramene" id="Pp3c22_14929V3.1">
    <property type="protein sequence ID" value="PAC:32904305.CDS.1"/>
    <property type="gene ID" value="Pp3c22_14929"/>
</dbReference>
<dbReference type="AlphaFoldDB" id="A0A2K1INK7"/>
<reference evidence="1 3" key="1">
    <citation type="journal article" date="2008" name="Science">
        <title>The Physcomitrella genome reveals evolutionary insights into the conquest of land by plants.</title>
        <authorList>
            <person name="Rensing S."/>
            <person name="Lang D."/>
            <person name="Zimmer A."/>
            <person name="Terry A."/>
            <person name="Salamov A."/>
            <person name="Shapiro H."/>
            <person name="Nishiyama T."/>
            <person name="Perroud P.-F."/>
            <person name="Lindquist E."/>
            <person name="Kamisugi Y."/>
            <person name="Tanahashi T."/>
            <person name="Sakakibara K."/>
            <person name="Fujita T."/>
            <person name="Oishi K."/>
            <person name="Shin-I T."/>
            <person name="Kuroki Y."/>
            <person name="Toyoda A."/>
            <person name="Suzuki Y."/>
            <person name="Hashimoto A."/>
            <person name="Yamaguchi K."/>
            <person name="Sugano A."/>
            <person name="Kohara Y."/>
            <person name="Fujiyama A."/>
            <person name="Anterola A."/>
            <person name="Aoki S."/>
            <person name="Ashton N."/>
            <person name="Barbazuk W.B."/>
            <person name="Barker E."/>
            <person name="Bennetzen J."/>
            <person name="Bezanilla M."/>
            <person name="Blankenship R."/>
            <person name="Cho S.H."/>
            <person name="Dutcher S."/>
            <person name="Estelle M."/>
            <person name="Fawcett J.A."/>
            <person name="Gundlach H."/>
            <person name="Hanada K."/>
            <person name="Heyl A."/>
            <person name="Hicks K.A."/>
            <person name="Hugh J."/>
            <person name="Lohr M."/>
            <person name="Mayer K."/>
            <person name="Melkozernov A."/>
            <person name="Murata T."/>
            <person name="Nelson D."/>
            <person name="Pils B."/>
            <person name="Prigge M."/>
            <person name="Reiss B."/>
            <person name="Renner T."/>
            <person name="Rombauts S."/>
            <person name="Rushton P."/>
            <person name="Sanderfoot A."/>
            <person name="Schween G."/>
            <person name="Shiu S.-H."/>
            <person name="Stueber K."/>
            <person name="Theodoulou F.L."/>
            <person name="Tu H."/>
            <person name="Van de Peer Y."/>
            <person name="Verrier P.J."/>
            <person name="Waters E."/>
            <person name="Wood A."/>
            <person name="Yang L."/>
            <person name="Cove D."/>
            <person name="Cuming A."/>
            <person name="Hasebe M."/>
            <person name="Lucas S."/>
            <person name="Mishler D.B."/>
            <person name="Reski R."/>
            <person name="Grigoriev I."/>
            <person name="Quatrano R.S."/>
            <person name="Boore J.L."/>
        </authorList>
    </citation>
    <scope>NUCLEOTIDE SEQUENCE [LARGE SCALE GENOMIC DNA]</scope>
    <source>
        <strain evidence="2 3">cv. Gransden 2004</strain>
    </source>
</reference>
<evidence type="ECO:0000313" key="3">
    <source>
        <dbReference type="Proteomes" id="UP000006727"/>
    </source>
</evidence>
<evidence type="ECO:0000313" key="2">
    <source>
        <dbReference type="EnsemblPlants" id="PAC:32904305.CDS.1"/>
    </source>
</evidence>
<protein>
    <submittedName>
        <fullName evidence="1 2">Uncharacterized protein</fullName>
    </submittedName>
</protein>
<organism evidence="1">
    <name type="scientific">Physcomitrium patens</name>
    <name type="common">Spreading-leaved earth moss</name>
    <name type="synonym">Physcomitrella patens</name>
    <dbReference type="NCBI Taxonomy" id="3218"/>
    <lineage>
        <taxon>Eukaryota</taxon>
        <taxon>Viridiplantae</taxon>
        <taxon>Streptophyta</taxon>
        <taxon>Embryophyta</taxon>
        <taxon>Bryophyta</taxon>
        <taxon>Bryophytina</taxon>
        <taxon>Bryopsida</taxon>
        <taxon>Funariidae</taxon>
        <taxon>Funariales</taxon>
        <taxon>Funariaceae</taxon>
        <taxon>Physcomitrium</taxon>
    </lineage>
</organism>
<sequence>MILPTTAIWSSGYSNGEVPKCRYFFSSCGHAREEKLSLHRTPAAGGRVASAASWLGISSDGIVAHNQVRKRKEELTVTAP</sequence>
<accession>A0A2K1INK7</accession>
<dbReference type="Proteomes" id="UP000006727">
    <property type="component" value="Chromosome 22"/>
</dbReference>